<dbReference type="AlphaFoldDB" id="A0A0F7PAJ4"/>
<dbReference type="STRING" id="1604004.HLASA_0685"/>
<accession>A0A0F7PAJ4</accession>
<evidence type="ECO:0000313" key="2">
    <source>
        <dbReference type="EMBL" id="AKH97185.1"/>
    </source>
</evidence>
<dbReference type="Pfam" id="PF25945">
    <property type="entry name" value="DUF7984"/>
    <property type="match status" value="1"/>
</dbReference>
<dbReference type="GO" id="GO:0006629">
    <property type="term" value="P:lipid metabolic process"/>
    <property type="evidence" value="ECO:0007669"/>
    <property type="project" value="InterPro"/>
</dbReference>
<dbReference type="KEGG" id="hsu:HLASF_0689"/>
<name>A0A0F7PAJ4_9EURY</name>
<dbReference type="Proteomes" id="UP000069906">
    <property type="component" value="Chromosome"/>
</dbReference>
<feature type="domain" description="DUF7984" evidence="1">
    <location>
        <begin position="1"/>
        <end position="156"/>
    </location>
</feature>
<dbReference type="InterPro" id="IPR036681">
    <property type="entry name" value="PgpA-like_sf"/>
</dbReference>
<keyword evidence="5" id="KW-1185">Reference proteome</keyword>
<dbReference type="EMBL" id="CP011564">
    <property type="protein sequence ID" value="ALG81586.1"/>
    <property type="molecule type" value="Genomic_DNA"/>
</dbReference>
<gene>
    <name evidence="3" type="ORF">HLASA_0685</name>
    <name evidence="2" type="ORF">HLASF_0689</name>
</gene>
<reference evidence="2 5" key="1">
    <citation type="journal article" date="2015" name="ISME J.">
        <title>Elemental sulfur and acetate can support life of a novel strictly anaerobic haloarchaeon.</title>
        <authorList>
            <person name="Sorokin D.Y."/>
            <person name="Kublanov I.V."/>
            <person name="Gavrilov S.N."/>
            <person name="Rojo D."/>
            <person name="Roman P."/>
            <person name="Golyshin P.N."/>
            <person name="Slepak V.Z."/>
            <person name="Smedile F."/>
            <person name="Ferrer M."/>
            <person name="Messina E."/>
            <person name="La Cono V."/>
            <person name="Yakimov M.M."/>
        </authorList>
    </citation>
    <scope>NUCLEOTIDE SEQUENCE [LARGE SCALE GENOMIC DNA]</scope>
    <source>
        <strain evidence="2 5">HSR2</strain>
    </source>
</reference>
<evidence type="ECO:0000313" key="5">
    <source>
        <dbReference type="Proteomes" id="UP000069906"/>
    </source>
</evidence>
<dbReference type="KEGG" id="hsf:HLASA_0685"/>
<dbReference type="SUPFAM" id="SSF101307">
    <property type="entry name" value="YutG-like"/>
    <property type="match status" value="1"/>
</dbReference>
<dbReference type="RefSeq" id="WP_050047978.1">
    <property type="nucleotide sequence ID" value="NZ_CP008874.1"/>
</dbReference>
<dbReference type="EMBL" id="CP008874">
    <property type="protein sequence ID" value="AKH97185.1"/>
    <property type="molecule type" value="Genomic_DNA"/>
</dbReference>
<dbReference type="Proteomes" id="UP000060390">
    <property type="component" value="Chromosome"/>
</dbReference>
<protein>
    <recommendedName>
        <fullName evidence="1">DUF7984 domain-containing protein</fullName>
    </recommendedName>
</protein>
<dbReference type="PATRIC" id="fig|1604004.4.peg.721"/>
<reference evidence="4" key="2">
    <citation type="submission" date="2015-05" db="EMBL/GenBank/DDBJ databases">
        <title>Complete genome sequence of Halanaeroarchaeum sulfurireducens type strain M27-SA2, a sulfate-reducer haloarchaeon from marine anoxic lake Medee.</title>
        <authorList>
            <person name="Messina E."/>
            <person name="Kublanov I.V."/>
            <person name="Toshchakov S."/>
            <person name="Arcadi E."/>
            <person name="La Spada G."/>
            <person name="La Cono V."/>
            <person name="Yakimov M.M."/>
        </authorList>
    </citation>
    <scope>NUCLEOTIDE SEQUENCE [LARGE SCALE GENOMIC DNA]</scope>
    <source>
        <strain evidence="4">M27-SA2</strain>
    </source>
</reference>
<reference evidence="3 4" key="3">
    <citation type="journal article" date="2016" name="Stand. Genomic Sci.">
        <title>Complete genome sequence of 'Halanaeroarchaeum sulfurireducens' M27-SA2, a sulfur-reducing and acetate-oxidizing haloarchaeon from the deep-sea hypersaline anoxic lake Medee.</title>
        <authorList>
            <person name="Messina E."/>
            <person name="Sorokin D.Y."/>
            <person name="Kublanov I.V."/>
            <person name="Toshchakov S."/>
            <person name="Lopatina A."/>
            <person name="Arcadi E."/>
            <person name="Smedile F."/>
            <person name="La Spada G."/>
            <person name="La Cono V."/>
            <person name="Yakimov M.M."/>
        </authorList>
    </citation>
    <scope>NUCLEOTIDE SEQUENCE [LARGE SCALE GENOMIC DNA]</scope>
    <source>
        <strain evidence="3 4">M27-SA2</strain>
    </source>
</reference>
<organism evidence="2 5">
    <name type="scientific">Halanaeroarchaeum sulfurireducens</name>
    <dbReference type="NCBI Taxonomy" id="1604004"/>
    <lineage>
        <taxon>Archaea</taxon>
        <taxon>Methanobacteriati</taxon>
        <taxon>Methanobacteriota</taxon>
        <taxon>Stenosarchaea group</taxon>
        <taxon>Halobacteria</taxon>
        <taxon>Halobacteriales</taxon>
        <taxon>Halobacteriaceae</taxon>
        <taxon>Halanaeroarchaeum</taxon>
    </lineage>
</organism>
<sequence length="157" mass="17252">MQVTKAVVEREHEWTRERAQTVVPVANEARDRLGDAFGVDVAPVTEAQYEAVVDETYADGDRAVNVAAMTALLRDLDVEADYPGFIVDELLGRELAGMIAREQPLRMLAEATFHYADVYTHVDGPAGVDDLDAALAAGVQTRLPGWDWVDDDPFAIH</sequence>
<evidence type="ECO:0000313" key="4">
    <source>
        <dbReference type="Proteomes" id="UP000060390"/>
    </source>
</evidence>
<evidence type="ECO:0000313" key="3">
    <source>
        <dbReference type="EMBL" id="ALG81586.1"/>
    </source>
</evidence>
<dbReference type="HOGENOM" id="CLU_139545_0_0_2"/>
<proteinExistence type="predicted"/>
<dbReference type="OrthoDB" id="213736at2157"/>
<dbReference type="InterPro" id="IPR058290">
    <property type="entry name" value="DUF7984"/>
</dbReference>
<dbReference type="GO" id="GO:0008962">
    <property type="term" value="F:phosphatidylglycerophosphatase activity"/>
    <property type="evidence" value="ECO:0007669"/>
    <property type="project" value="InterPro"/>
</dbReference>
<dbReference type="GeneID" id="26010049"/>
<evidence type="ECO:0000259" key="1">
    <source>
        <dbReference type="Pfam" id="PF25945"/>
    </source>
</evidence>